<reference evidence="3 4" key="1">
    <citation type="submission" date="2018-09" db="EMBL/GenBank/DDBJ databases">
        <title>Alcanivorax profundi sp. nov., isolated from 1000 m-depth seawater of the Mariana Trench.</title>
        <authorList>
            <person name="Liu J."/>
        </authorList>
    </citation>
    <scope>NUCLEOTIDE SEQUENCE [LARGE SCALE GENOMIC DNA]</scope>
    <source>
        <strain evidence="3 4">MTEO17</strain>
    </source>
</reference>
<comment type="caution">
    <text evidence="3">The sequence shown here is derived from an EMBL/GenBank/DDBJ whole genome shotgun (WGS) entry which is preliminary data.</text>
</comment>
<sequence length="216" mass="24798">MKRSSQERPGDEVATRLVKTAIALFGEKGTSVSLREVQRKAGVLNEAAIRYYFGKREAFVEACIEDVAARFLVVTEQQWQTFSEKQSRRAVTVRDVSMVLVKSLYLFLLQDRASVWFMARMIREEGDFGQDLLIRYFGEFIWRLEAEIREVVPDKPRKLVRMHLFLAINSSLNGMVDQGLLWRLPDLDGNEGGFRLDFDEFAKGFIAYVSAGIEAK</sequence>
<dbReference type="GO" id="GO:0003677">
    <property type="term" value="F:DNA binding"/>
    <property type="evidence" value="ECO:0007669"/>
    <property type="project" value="UniProtKB-KW"/>
</dbReference>
<evidence type="ECO:0000256" key="1">
    <source>
        <dbReference type="ARBA" id="ARBA00023125"/>
    </source>
</evidence>
<dbReference type="AlphaFoldDB" id="A0A418XYT5"/>
<dbReference type="InterPro" id="IPR001647">
    <property type="entry name" value="HTH_TetR"/>
</dbReference>
<protein>
    <submittedName>
        <fullName evidence="3">TetR/AcrR family transcriptional regulator</fullName>
    </submittedName>
</protein>
<evidence type="ECO:0000313" key="4">
    <source>
        <dbReference type="Proteomes" id="UP000283734"/>
    </source>
</evidence>
<dbReference type="Pfam" id="PF00440">
    <property type="entry name" value="TetR_N"/>
    <property type="match status" value="1"/>
</dbReference>
<keyword evidence="4" id="KW-1185">Reference proteome</keyword>
<evidence type="ECO:0000259" key="2">
    <source>
        <dbReference type="Pfam" id="PF00440"/>
    </source>
</evidence>
<gene>
    <name evidence="3" type="ORF">D4A39_06825</name>
</gene>
<dbReference type="InterPro" id="IPR009057">
    <property type="entry name" value="Homeodomain-like_sf"/>
</dbReference>
<dbReference type="InterPro" id="IPR036271">
    <property type="entry name" value="Tet_transcr_reg_TetR-rel_C_sf"/>
</dbReference>
<dbReference type="Gene3D" id="1.10.357.10">
    <property type="entry name" value="Tetracycline Repressor, domain 2"/>
    <property type="match status" value="1"/>
</dbReference>
<evidence type="ECO:0000313" key="3">
    <source>
        <dbReference type="EMBL" id="RJG18188.1"/>
    </source>
</evidence>
<feature type="domain" description="HTH tetR-type" evidence="2">
    <location>
        <begin position="18"/>
        <end position="63"/>
    </location>
</feature>
<name>A0A418XYT5_9GAMM</name>
<keyword evidence="1" id="KW-0238">DNA-binding</keyword>
<dbReference type="Proteomes" id="UP000283734">
    <property type="component" value="Unassembled WGS sequence"/>
</dbReference>
<organism evidence="3 4">
    <name type="scientific">Alcanivorax profundi</name>
    <dbReference type="NCBI Taxonomy" id="2338368"/>
    <lineage>
        <taxon>Bacteria</taxon>
        <taxon>Pseudomonadati</taxon>
        <taxon>Pseudomonadota</taxon>
        <taxon>Gammaproteobacteria</taxon>
        <taxon>Oceanospirillales</taxon>
        <taxon>Alcanivoracaceae</taxon>
        <taxon>Alcanivorax</taxon>
    </lineage>
</organism>
<proteinExistence type="predicted"/>
<accession>A0A418XYT5</accession>
<dbReference type="SUPFAM" id="SSF48498">
    <property type="entry name" value="Tetracyclin repressor-like, C-terminal domain"/>
    <property type="match status" value="1"/>
</dbReference>
<dbReference type="RefSeq" id="WP_022984871.1">
    <property type="nucleotide sequence ID" value="NZ_CAXGPP010000010.1"/>
</dbReference>
<dbReference type="OrthoDB" id="2356263at2"/>
<dbReference type="EMBL" id="QYYA01000002">
    <property type="protein sequence ID" value="RJG18188.1"/>
    <property type="molecule type" value="Genomic_DNA"/>
</dbReference>
<dbReference type="SUPFAM" id="SSF46689">
    <property type="entry name" value="Homeodomain-like"/>
    <property type="match status" value="1"/>
</dbReference>